<accession>A0ABV2D1T2</accession>
<gene>
    <name evidence="2" type="ORF">ABVV53_10195</name>
</gene>
<evidence type="ECO:0000313" key="2">
    <source>
        <dbReference type="EMBL" id="MET1755825.1"/>
    </source>
</evidence>
<protein>
    <submittedName>
        <fullName evidence="2">Uncharacterized protein</fullName>
    </submittedName>
</protein>
<name>A0ABV2D1T2_9SPHN</name>
<proteinExistence type="predicted"/>
<reference evidence="2 3" key="1">
    <citation type="submission" date="2024-07" db="EMBL/GenBank/DDBJ databases">
        <title>Novosphingobium kalidii RD2P27.</title>
        <authorList>
            <person name="Sun J.-Q."/>
        </authorList>
    </citation>
    <scope>NUCLEOTIDE SEQUENCE [LARGE SCALE GENOMIC DNA]</scope>
    <source>
        <strain evidence="2 3">RD2P27</strain>
    </source>
</reference>
<keyword evidence="1" id="KW-0472">Membrane</keyword>
<keyword evidence="1" id="KW-0812">Transmembrane</keyword>
<feature type="transmembrane region" description="Helical" evidence="1">
    <location>
        <begin position="12"/>
        <end position="33"/>
    </location>
</feature>
<organism evidence="2 3">
    <name type="scientific">Novosphingobium kalidii</name>
    <dbReference type="NCBI Taxonomy" id="3230299"/>
    <lineage>
        <taxon>Bacteria</taxon>
        <taxon>Pseudomonadati</taxon>
        <taxon>Pseudomonadota</taxon>
        <taxon>Alphaproteobacteria</taxon>
        <taxon>Sphingomonadales</taxon>
        <taxon>Sphingomonadaceae</taxon>
        <taxon>Novosphingobium</taxon>
    </lineage>
</organism>
<evidence type="ECO:0000256" key="1">
    <source>
        <dbReference type="SAM" id="Phobius"/>
    </source>
</evidence>
<sequence length="174" mass="18705">MVEIPVERKSGGVPWWVWVLLVVVALGLLIWWASDDEVVPVETETAAVVAVPPAGPTAVTDISMLLPQIPADFVGREVQLNGVQVQEVVGDVGFWIGPSAEQRIYAVLTEERTPETAMEGEADVNAGAMADITGTIRTREEVLRGLAVGSTAQDLPSGVDRFIVVSNYQVRNGR</sequence>
<comment type="caution">
    <text evidence="2">The sequence shown here is derived from an EMBL/GenBank/DDBJ whole genome shotgun (WGS) entry which is preliminary data.</text>
</comment>
<evidence type="ECO:0000313" key="3">
    <source>
        <dbReference type="Proteomes" id="UP001548713"/>
    </source>
</evidence>
<keyword evidence="3" id="KW-1185">Reference proteome</keyword>
<dbReference type="EMBL" id="JBEWLY010000014">
    <property type="protein sequence ID" value="MET1755825.1"/>
    <property type="molecule type" value="Genomic_DNA"/>
</dbReference>
<keyword evidence="1" id="KW-1133">Transmembrane helix</keyword>
<dbReference type="Proteomes" id="UP001548713">
    <property type="component" value="Unassembled WGS sequence"/>
</dbReference>
<dbReference type="RefSeq" id="WP_353984321.1">
    <property type="nucleotide sequence ID" value="NZ_JBEWLY010000014.1"/>
</dbReference>